<feature type="region of interest" description="Disordered" evidence="1">
    <location>
        <begin position="1145"/>
        <end position="1175"/>
    </location>
</feature>
<organism evidence="2 3">
    <name type="scientific">Thelephora terrestris</name>
    <dbReference type="NCBI Taxonomy" id="56493"/>
    <lineage>
        <taxon>Eukaryota</taxon>
        <taxon>Fungi</taxon>
        <taxon>Dikarya</taxon>
        <taxon>Basidiomycota</taxon>
        <taxon>Agaricomycotina</taxon>
        <taxon>Agaricomycetes</taxon>
        <taxon>Thelephorales</taxon>
        <taxon>Thelephoraceae</taxon>
        <taxon>Thelephora</taxon>
    </lineage>
</organism>
<evidence type="ECO:0000256" key="1">
    <source>
        <dbReference type="SAM" id="MobiDB-lite"/>
    </source>
</evidence>
<feature type="region of interest" description="Disordered" evidence="1">
    <location>
        <begin position="658"/>
        <end position="689"/>
    </location>
</feature>
<evidence type="ECO:0000313" key="3">
    <source>
        <dbReference type="Proteomes" id="UP000736335"/>
    </source>
</evidence>
<comment type="caution">
    <text evidence="2">The sequence shown here is derived from an EMBL/GenBank/DDBJ whole genome shotgun (WGS) entry which is preliminary data.</text>
</comment>
<feature type="compositionally biased region" description="Low complexity" evidence="1">
    <location>
        <begin position="705"/>
        <end position="716"/>
    </location>
</feature>
<feature type="compositionally biased region" description="Acidic residues" evidence="1">
    <location>
        <begin position="677"/>
        <end position="687"/>
    </location>
</feature>
<name>A0A9P6HDM1_9AGAM</name>
<sequence>MLNEARLKNAALSRQLTTKQRNVNDHQRLLKILALNDVKRLKCVLGVALKRGCSVAAIIIRVEQAIDGLYNARGNYSERELDIAFLAKSLGGPKLLYALCRSHGLPAYRTITNHRAIPRLLPSGSVPTADEVSSNIASFFCPEQRPLLPRCGHSLLIDGVAVDERGCYNRETNEVVGFCREHSAGVDRRITGMAAIEYLADLVHCEDPSLHFGSEASVVAIAAHRQDHYQAIPLVVSTKCGSETGEHCAVWLRRVITAWESDPYGAACNGPIWSVASDGEASLRNSRFQLCMDHEVQGSSSLGLKLSRLAGINLHTGPGDITMTADYKHAFKHTSLHLNYLSQNSPGLLGFATQIRARDGFQVWDGVCNRHQLLRFLVELRGIPENKACQLLDPADKQNVPKAVALLQAICDLRQIPLDHLPPSEQADLRRFHFLREVISSFLYPFIDVNLSLEQQIISLVKYAHLICICWIRHGNSFMTGALYADTQAIVKNIIFSLAKQQILDSTQNFYIILDGTDRLEQVFSDVRTQDHSRNFDLLQLSQKLATASTINSIFLRNPELNRGHRRLNLTNATGVDHVNPKSCLGNVISGSVNIQALWVTAQNEANKVLVNYFGEQAATDFNKLFRNPKTKADLLRPEGKYVGTSTTDSLAEYEHHDDIDTPQHGANTSDPADITTLDDENEETDETTGMTARAANVNLEDFLSNSPDQPSQSPPATLFIDGPDRKQYYKGSVVASYLRGGHRAKKVVERTLRARGVTLESLREARNPNITDVLSGDNSVIVGDLAATLVRLGQRVCLVVIHIVGFVHKKSRIDRVAMEMLEQRTGDLTVTGEVLEIHPLRCADDPDNSSWAWSLNYLTNSGKTKSSNSKLTVKRSSFSFPAWLIIPLCPTLCDSSLVHNQPPQPFTWAFEEGLLDESLSQLWGLVEEQYPAHLDEALKVLTSLSINELPYRSSDDDEHFFLDNLVTVPHAGIIQQNTKITCLLCCKNYVLGSMRRHIGQHILRHICGEVERNPIELGVEPCGFCGAEGCATKLDRTRNNHVKIISDCRYAFTSFNYEQVKNSTKSSPCMNVPISCPFCLPLQDDHFIWKYNAVVHMATQHPGEKIPLDFLSQIHISLKETESMKVALEGMGLFRETHNVMNSDDLEEVTTGDKRARASSASSVGGARKNSRYQ</sequence>
<accession>A0A9P6HDM1</accession>
<reference evidence="2" key="1">
    <citation type="journal article" date="2020" name="Nat. Commun.">
        <title>Large-scale genome sequencing of mycorrhizal fungi provides insights into the early evolution of symbiotic traits.</title>
        <authorList>
            <person name="Miyauchi S."/>
            <person name="Kiss E."/>
            <person name="Kuo A."/>
            <person name="Drula E."/>
            <person name="Kohler A."/>
            <person name="Sanchez-Garcia M."/>
            <person name="Morin E."/>
            <person name="Andreopoulos B."/>
            <person name="Barry K.W."/>
            <person name="Bonito G."/>
            <person name="Buee M."/>
            <person name="Carver A."/>
            <person name="Chen C."/>
            <person name="Cichocki N."/>
            <person name="Clum A."/>
            <person name="Culley D."/>
            <person name="Crous P.W."/>
            <person name="Fauchery L."/>
            <person name="Girlanda M."/>
            <person name="Hayes R.D."/>
            <person name="Keri Z."/>
            <person name="LaButti K."/>
            <person name="Lipzen A."/>
            <person name="Lombard V."/>
            <person name="Magnuson J."/>
            <person name="Maillard F."/>
            <person name="Murat C."/>
            <person name="Nolan M."/>
            <person name="Ohm R.A."/>
            <person name="Pangilinan J."/>
            <person name="Pereira M.F."/>
            <person name="Perotto S."/>
            <person name="Peter M."/>
            <person name="Pfister S."/>
            <person name="Riley R."/>
            <person name="Sitrit Y."/>
            <person name="Stielow J.B."/>
            <person name="Szollosi G."/>
            <person name="Zifcakova L."/>
            <person name="Stursova M."/>
            <person name="Spatafora J.W."/>
            <person name="Tedersoo L."/>
            <person name="Vaario L.M."/>
            <person name="Yamada A."/>
            <person name="Yan M."/>
            <person name="Wang P."/>
            <person name="Xu J."/>
            <person name="Bruns T."/>
            <person name="Baldrian P."/>
            <person name="Vilgalys R."/>
            <person name="Dunand C."/>
            <person name="Henrissat B."/>
            <person name="Grigoriev I.V."/>
            <person name="Hibbett D."/>
            <person name="Nagy L.G."/>
            <person name="Martin F.M."/>
        </authorList>
    </citation>
    <scope>NUCLEOTIDE SEQUENCE</scope>
    <source>
        <strain evidence="2">UH-Tt-Lm1</strain>
    </source>
</reference>
<protein>
    <submittedName>
        <fullName evidence="2">Uncharacterized protein</fullName>
    </submittedName>
</protein>
<keyword evidence="3" id="KW-1185">Reference proteome</keyword>
<reference evidence="2" key="2">
    <citation type="submission" date="2020-11" db="EMBL/GenBank/DDBJ databases">
        <authorList>
            <consortium name="DOE Joint Genome Institute"/>
            <person name="Kuo A."/>
            <person name="Miyauchi S."/>
            <person name="Kiss E."/>
            <person name="Drula E."/>
            <person name="Kohler A."/>
            <person name="Sanchez-Garcia M."/>
            <person name="Andreopoulos B."/>
            <person name="Barry K.W."/>
            <person name="Bonito G."/>
            <person name="Buee M."/>
            <person name="Carver A."/>
            <person name="Chen C."/>
            <person name="Cichocki N."/>
            <person name="Clum A."/>
            <person name="Culley D."/>
            <person name="Crous P.W."/>
            <person name="Fauchery L."/>
            <person name="Girlanda M."/>
            <person name="Hayes R."/>
            <person name="Keri Z."/>
            <person name="Labutti K."/>
            <person name="Lipzen A."/>
            <person name="Lombard V."/>
            <person name="Magnuson J."/>
            <person name="Maillard F."/>
            <person name="Morin E."/>
            <person name="Murat C."/>
            <person name="Nolan M."/>
            <person name="Ohm R."/>
            <person name="Pangilinan J."/>
            <person name="Pereira M."/>
            <person name="Perotto S."/>
            <person name="Peter M."/>
            <person name="Riley R."/>
            <person name="Sitrit Y."/>
            <person name="Stielow B."/>
            <person name="Szollosi G."/>
            <person name="Zifcakova L."/>
            <person name="Stursova M."/>
            <person name="Spatafora J.W."/>
            <person name="Tedersoo L."/>
            <person name="Vaario L.-M."/>
            <person name="Yamada A."/>
            <person name="Yan M."/>
            <person name="Wang P."/>
            <person name="Xu J."/>
            <person name="Bruns T."/>
            <person name="Baldrian P."/>
            <person name="Vilgalys R."/>
            <person name="Henrissat B."/>
            <person name="Grigoriev I.V."/>
            <person name="Hibbett D."/>
            <person name="Nagy L.G."/>
            <person name="Martin F.M."/>
        </authorList>
    </citation>
    <scope>NUCLEOTIDE SEQUENCE</scope>
    <source>
        <strain evidence="2">UH-Tt-Lm1</strain>
    </source>
</reference>
<feature type="compositionally biased region" description="Low complexity" evidence="1">
    <location>
        <begin position="1159"/>
        <end position="1169"/>
    </location>
</feature>
<dbReference type="EMBL" id="WIUZ02000008">
    <property type="protein sequence ID" value="KAF9784546.1"/>
    <property type="molecule type" value="Genomic_DNA"/>
</dbReference>
<dbReference type="AlphaFoldDB" id="A0A9P6HDM1"/>
<dbReference type="OrthoDB" id="2659442at2759"/>
<proteinExistence type="predicted"/>
<dbReference type="Proteomes" id="UP000736335">
    <property type="component" value="Unassembled WGS sequence"/>
</dbReference>
<feature type="region of interest" description="Disordered" evidence="1">
    <location>
        <begin position="703"/>
        <end position="724"/>
    </location>
</feature>
<evidence type="ECO:0000313" key="2">
    <source>
        <dbReference type="EMBL" id="KAF9784546.1"/>
    </source>
</evidence>
<gene>
    <name evidence="2" type="ORF">BJ322DRAFT_1195332</name>
</gene>